<evidence type="ECO:0000256" key="1">
    <source>
        <dbReference type="ARBA" id="ARBA00004613"/>
    </source>
</evidence>
<keyword evidence="3" id="KW-1015">Disulfide bond</keyword>
<dbReference type="PROSITE" id="PS00514">
    <property type="entry name" value="FIBRINOGEN_C_1"/>
    <property type="match status" value="1"/>
</dbReference>
<dbReference type="PANTHER" id="PTHR47221:SF7">
    <property type="entry name" value="FIBRINOGEN BETA CHAIN"/>
    <property type="match status" value="1"/>
</dbReference>
<evidence type="ECO:0000313" key="5">
    <source>
        <dbReference type="EMBL" id="CAG5121839.1"/>
    </source>
</evidence>
<name>A0A8S3YYN7_9EUPU</name>
<dbReference type="GO" id="GO:0005577">
    <property type="term" value="C:fibrinogen complex"/>
    <property type="evidence" value="ECO:0007669"/>
    <property type="project" value="TreeGrafter"/>
</dbReference>
<gene>
    <name evidence="5" type="ORF">CUNI_LOCUS7397</name>
</gene>
<comment type="caution">
    <text evidence="5">The sequence shown here is derived from an EMBL/GenBank/DDBJ whole genome shotgun (WGS) entry which is preliminary data.</text>
</comment>
<evidence type="ECO:0000313" key="6">
    <source>
        <dbReference type="Proteomes" id="UP000678393"/>
    </source>
</evidence>
<dbReference type="InterPro" id="IPR036056">
    <property type="entry name" value="Fibrinogen-like_C"/>
</dbReference>
<dbReference type="InterPro" id="IPR014716">
    <property type="entry name" value="Fibrinogen_a/b/g_C_1"/>
</dbReference>
<evidence type="ECO:0000259" key="4">
    <source>
        <dbReference type="PROSITE" id="PS51406"/>
    </source>
</evidence>
<dbReference type="SMART" id="SM00186">
    <property type="entry name" value="FBG"/>
    <property type="match status" value="1"/>
</dbReference>
<keyword evidence="6" id="KW-1185">Reference proteome</keyword>
<accession>A0A8S3YYN7</accession>
<comment type="subcellular location">
    <subcellularLocation>
        <location evidence="1">Secreted</location>
    </subcellularLocation>
</comment>
<dbReference type="InterPro" id="IPR037579">
    <property type="entry name" value="FIB_ANG-like"/>
</dbReference>
<dbReference type="Proteomes" id="UP000678393">
    <property type="component" value="Unassembled WGS sequence"/>
</dbReference>
<dbReference type="InterPro" id="IPR020837">
    <property type="entry name" value="Fibrinogen_CS"/>
</dbReference>
<dbReference type="GO" id="GO:0030674">
    <property type="term" value="F:protein-macromolecule adaptor activity"/>
    <property type="evidence" value="ECO:0007669"/>
    <property type="project" value="TreeGrafter"/>
</dbReference>
<keyword evidence="2" id="KW-0964">Secreted</keyword>
<dbReference type="PROSITE" id="PS51406">
    <property type="entry name" value="FIBRINOGEN_C_2"/>
    <property type="match status" value="1"/>
</dbReference>
<organism evidence="5 6">
    <name type="scientific">Candidula unifasciata</name>
    <dbReference type="NCBI Taxonomy" id="100452"/>
    <lineage>
        <taxon>Eukaryota</taxon>
        <taxon>Metazoa</taxon>
        <taxon>Spiralia</taxon>
        <taxon>Lophotrochozoa</taxon>
        <taxon>Mollusca</taxon>
        <taxon>Gastropoda</taxon>
        <taxon>Heterobranchia</taxon>
        <taxon>Euthyneura</taxon>
        <taxon>Panpulmonata</taxon>
        <taxon>Eupulmonata</taxon>
        <taxon>Stylommatophora</taxon>
        <taxon>Helicina</taxon>
        <taxon>Helicoidea</taxon>
        <taxon>Geomitridae</taxon>
        <taxon>Candidula</taxon>
    </lineage>
</organism>
<sequence>MRCTPLFRYTLIQRRIDGTINFNRRWSEYQHGFGNPYGEQWLGNDLIHLLTKQVDGAKEHYKLTIGEFTGNAGDSFAYHNKMAFSTEDMDNDLHERHCAAENKAGWWYNSCFYSQLNGIYHTAWYSQSQSNYPDGIVWFTLKDNEFYSLRKVEMKLKPNKSAG</sequence>
<dbReference type="PANTHER" id="PTHR47221">
    <property type="entry name" value="FIBRINOGEN ALPHA CHAIN"/>
    <property type="match status" value="1"/>
</dbReference>
<dbReference type="Pfam" id="PF00147">
    <property type="entry name" value="Fibrinogen_C"/>
    <property type="match status" value="1"/>
</dbReference>
<evidence type="ECO:0000256" key="3">
    <source>
        <dbReference type="ARBA" id="ARBA00023157"/>
    </source>
</evidence>
<dbReference type="GO" id="GO:0005201">
    <property type="term" value="F:extracellular matrix structural constituent"/>
    <property type="evidence" value="ECO:0007669"/>
    <property type="project" value="TreeGrafter"/>
</dbReference>
<dbReference type="OrthoDB" id="7735550at2759"/>
<feature type="domain" description="Fibrinogen C-terminal" evidence="4">
    <location>
        <begin position="1"/>
        <end position="160"/>
    </location>
</feature>
<dbReference type="InterPro" id="IPR002181">
    <property type="entry name" value="Fibrinogen_a/b/g_C_dom"/>
</dbReference>
<reference evidence="5" key="1">
    <citation type="submission" date="2021-04" db="EMBL/GenBank/DDBJ databases">
        <authorList>
            <consortium name="Molecular Ecology Group"/>
        </authorList>
    </citation>
    <scope>NUCLEOTIDE SEQUENCE</scope>
</reference>
<dbReference type="Gene3D" id="3.90.215.10">
    <property type="entry name" value="Gamma Fibrinogen, chain A, domain 1"/>
    <property type="match status" value="2"/>
</dbReference>
<proteinExistence type="predicted"/>
<evidence type="ECO:0000256" key="2">
    <source>
        <dbReference type="ARBA" id="ARBA00022525"/>
    </source>
</evidence>
<dbReference type="GO" id="GO:0034116">
    <property type="term" value="P:positive regulation of heterotypic cell-cell adhesion"/>
    <property type="evidence" value="ECO:0007669"/>
    <property type="project" value="TreeGrafter"/>
</dbReference>
<dbReference type="EMBL" id="CAJHNH020001172">
    <property type="protein sequence ID" value="CAG5121839.1"/>
    <property type="molecule type" value="Genomic_DNA"/>
</dbReference>
<dbReference type="AlphaFoldDB" id="A0A8S3YYN7"/>
<dbReference type="SUPFAM" id="SSF56496">
    <property type="entry name" value="Fibrinogen C-terminal domain-like"/>
    <property type="match status" value="1"/>
</dbReference>
<protein>
    <recommendedName>
        <fullName evidence="4">Fibrinogen C-terminal domain-containing protein</fullName>
    </recommendedName>
</protein>